<accession>A0A1U7HDC5</accession>
<evidence type="ECO:0000313" key="1">
    <source>
        <dbReference type="EMBL" id="OKH21580.1"/>
    </source>
</evidence>
<keyword evidence="2" id="KW-1185">Reference proteome</keyword>
<organism evidence="1 2">
    <name type="scientific">Hydrococcus rivularis NIES-593</name>
    <dbReference type="NCBI Taxonomy" id="1921803"/>
    <lineage>
        <taxon>Bacteria</taxon>
        <taxon>Bacillati</taxon>
        <taxon>Cyanobacteriota</taxon>
        <taxon>Cyanophyceae</taxon>
        <taxon>Pleurocapsales</taxon>
        <taxon>Hydrococcaceae</taxon>
        <taxon>Hydrococcus</taxon>
    </lineage>
</organism>
<dbReference type="STRING" id="1921803.NIES593_15295"/>
<dbReference type="Proteomes" id="UP000186868">
    <property type="component" value="Unassembled WGS sequence"/>
</dbReference>
<dbReference type="RefSeq" id="WP_073600407.1">
    <property type="nucleotide sequence ID" value="NZ_MRCB01000019.1"/>
</dbReference>
<comment type="caution">
    <text evidence="1">The sequence shown here is derived from an EMBL/GenBank/DDBJ whole genome shotgun (WGS) entry which is preliminary data.</text>
</comment>
<dbReference type="OrthoDB" id="503913at2"/>
<gene>
    <name evidence="1" type="ORF">NIES593_15295</name>
</gene>
<evidence type="ECO:0000313" key="2">
    <source>
        <dbReference type="Proteomes" id="UP000186868"/>
    </source>
</evidence>
<dbReference type="EMBL" id="MRCB01000019">
    <property type="protein sequence ID" value="OKH21580.1"/>
    <property type="molecule type" value="Genomic_DNA"/>
</dbReference>
<reference evidence="1 2" key="1">
    <citation type="submission" date="2016-11" db="EMBL/GenBank/DDBJ databases">
        <title>Draft Genome Sequences of Nine Cyanobacterial Strains from Diverse Habitats.</title>
        <authorList>
            <person name="Zhu T."/>
            <person name="Hou S."/>
            <person name="Lu X."/>
            <person name="Hess W.R."/>
        </authorList>
    </citation>
    <scope>NUCLEOTIDE SEQUENCE [LARGE SCALE GENOMIC DNA]</scope>
    <source>
        <strain evidence="1 2">NIES-593</strain>
    </source>
</reference>
<sequence length="435" mass="49013">MPQPSNPFQFSQPEPVPAQTDWSVSNFEQAFRLIDSLIPKAACLYHQFLPLSLVEKHLTLGMVNLKDAAALDYVRSLLSSGDYCLKIQPIDSKTLQLILSAHSNSLQAAPSDLQDAKLTQQQIPQLPTNFNAQPTLIHDAIALERPNADSATHFNNHSALINERATLIVDNPEDLSPSLADSASDAFPPPPSATNFNEQPTLIVDGLDELPPELAERMFGSASPQNANSPAEKLSDVASQPLLEVQTYSTSQSLDFLAKLSPQKLWQELLTRVLSEGIGRLYFERHPHHGRIFWSKNGVLQLSLEKVTPSVFQGTIDEFKRLLKLPATPLQQARKGELERYYRQERLLLRWQVIPGKYGEEGTLQVLRGKASELYQQRQMDELGQQALRLAESLERKLRQIQAMSKINPTRLEMLPSLRQIHEKIHRSLKDLEKY</sequence>
<protein>
    <submittedName>
        <fullName evidence="1">Uncharacterized protein</fullName>
    </submittedName>
</protein>
<name>A0A1U7HDC5_9CYAN</name>
<dbReference type="Gene3D" id="3.30.450.90">
    <property type="match status" value="1"/>
</dbReference>
<dbReference type="AlphaFoldDB" id="A0A1U7HDC5"/>
<proteinExistence type="predicted"/>